<dbReference type="AlphaFoldDB" id="X1G1J9"/>
<comment type="caution">
    <text evidence="3">The sequence shown here is derived from an EMBL/GenBank/DDBJ whole genome shotgun (WGS) entry which is preliminary data.</text>
</comment>
<sequence>HSPFIPVLRDSLILPALELGLDMNPEGQVHILPGISGYVGADITAGILYTRLHQAEGIQLFVDIGTNAEIVLGNKDRLLACSTPAGPAFEGARIKYGMGALPGAVAHVFLNDRDLKLEIIGDGVPKGICGSGLIDLGGELCKVGLLNEKGNLGRRVNLPISDRIRQGEKGQLQFLVSDGSKPIYLTQQDVRELQLAKGAIRSGVDIALRELGVTLNEVEMVYLAGAFGSYVSRESVLRIGMLPEFPLNKIKPVGNTAGQGAKLCLLNRGKWEEIQGLTEQVEYFELSYLKDFSQVFIGSMHFPRHPHLE</sequence>
<evidence type="ECO:0000259" key="2">
    <source>
        <dbReference type="Pfam" id="PF17651"/>
    </source>
</evidence>
<accession>X1G1J9</accession>
<feature type="non-terminal residue" evidence="3">
    <location>
        <position position="1"/>
    </location>
</feature>
<feature type="domain" description="RACo C-terminal" evidence="1">
    <location>
        <begin position="58"/>
        <end position="304"/>
    </location>
</feature>
<dbReference type="Pfam" id="PF17651">
    <property type="entry name" value="Raco_middle"/>
    <property type="match status" value="1"/>
</dbReference>
<evidence type="ECO:0008006" key="4">
    <source>
        <dbReference type="Google" id="ProtNLM"/>
    </source>
</evidence>
<dbReference type="Gene3D" id="3.30.420.480">
    <property type="entry name" value="Domain of unknown function (DUF4445)"/>
    <property type="match status" value="1"/>
</dbReference>
<dbReference type="PANTHER" id="PTHR42895">
    <property type="entry name" value="IRON-SULFUR CLUSTER-BINDING PROTEIN-RELATED"/>
    <property type="match status" value="1"/>
</dbReference>
<reference evidence="3" key="1">
    <citation type="journal article" date="2014" name="Front. Microbiol.">
        <title>High frequency of phylogenetically diverse reductive dehalogenase-homologous genes in deep subseafloor sedimentary metagenomes.</title>
        <authorList>
            <person name="Kawai M."/>
            <person name="Futagami T."/>
            <person name="Toyoda A."/>
            <person name="Takaki Y."/>
            <person name="Nishi S."/>
            <person name="Hori S."/>
            <person name="Arai W."/>
            <person name="Tsubouchi T."/>
            <person name="Morono Y."/>
            <person name="Uchiyama I."/>
            <person name="Ito T."/>
            <person name="Fujiyama A."/>
            <person name="Inagaki F."/>
            <person name="Takami H."/>
        </authorList>
    </citation>
    <scope>NUCLEOTIDE SEQUENCE</scope>
    <source>
        <strain evidence="3">Expedition CK06-06</strain>
    </source>
</reference>
<dbReference type="EMBL" id="BARU01006914">
    <property type="protein sequence ID" value="GAH38675.1"/>
    <property type="molecule type" value="Genomic_DNA"/>
</dbReference>
<proteinExistence type="predicted"/>
<organism evidence="3">
    <name type="scientific">marine sediment metagenome</name>
    <dbReference type="NCBI Taxonomy" id="412755"/>
    <lineage>
        <taxon>unclassified sequences</taxon>
        <taxon>metagenomes</taxon>
        <taxon>ecological metagenomes</taxon>
    </lineage>
</organism>
<name>X1G1J9_9ZZZZ</name>
<dbReference type="InterPro" id="IPR042259">
    <property type="entry name" value="Raco-like_middle_sf"/>
</dbReference>
<dbReference type="PANTHER" id="PTHR42895:SF1">
    <property type="entry name" value="IRON-SULFUR CLUSTER PROTEIN"/>
    <property type="match status" value="1"/>
</dbReference>
<dbReference type="InterPro" id="IPR041414">
    <property type="entry name" value="Raco-like_middle"/>
</dbReference>
<dbReference type="InterPro" id="IPR027980">
    <property type="entry name" value="RACo_C"/>
</dbReference>
<evidence type="ECO:0000313" key="3">
    <source>
        <dbReference type="EMBL" id="GAH38675.1"/>
    </source>
</evidence>
<dbReference type="Pfam" id="PF14574">
    <property type="entry name" value="RACo_C_ter"/>
    <property type="match status" value="1"/>
</dbReference>
<evidence type="ECO:0000259" key="1">
    <source>
        <dbReference type="Pfam" id="PF14574"/>
    </source>
</evidence>
<protein>
    <recommendedName>
        <fullName evidence="4">RACo C-terminal domain-containing protein</fullName>
    </recommendedName>
</protein>
<dbReference type="InterPro" id="IPR052911">
    <property type="entry name" value="Corrinoid_activation_enz"/>
</dbReference>
<gene>
    <name evidence="3" type="ORF">S03H2_13628</name>
</gene>
<feature type="domain" description="RACo-like middle region" evidence="2">
    <location>
        <begin position="2"/>
        <end position="54"/>
    </location>
</feature>